<organism evidence="1 2">
    <name type="scientific">Peterkaempfera bronchialis</name>
    <dbReference type="NCBI Taxonomy" id="2126346"/>
    <lineage>
        <taxon>Bacteria</taxon>
        <taxon>Bacillati</taxon>
        <taxon>Actinomycetota</taxon>
        <taxon>Actinomycetes</taxon>
        <taxon>Kitasatosporales</taxon>
        <taxon>Streptomycetaceae</taxon>
        <taxon>Peterkaempfera</taxon>
    </lineage>
</organism>
<evidence type="ECO:0000313" key="1">
    <source>
        <dbReference type="EMBL" id="AXI76285.1"/>
    </source>
</evidence>
<dbReference type="RefSeq" id="WP_111489145.1">
    <property type="nucleotide sequence ID" value="NZ_CP031264.1"/>
</dbReference>
<sequence length="103" mass="10339">MTELAVGTHLHSAVGPVEVIVVRGPSQPLRVLHAGAPLLGPGEAAPEAPGAVEAAGAQTLLGKRYIHEASGLELLCVKPGPGCLSVDGEPLPVKTAKQLPASD</sequence>
<dbReference type="EMBL" id="CP031264">
    <property type="protein sequence ID" value="AXI76285.1"/>
    <property type="molecule type" value="Genomic_DNA"/>
</dbReference>
<proteinExistence type="predicted"/>
<gene>
    <name evidence="1" type="ORF">C7M71_001125</name>
</gene>
<dbReference type="KEGG" id="stri:C7M71_001125"/>
<name>A0A345SRD0_9ACTN</name>
<dbReference type="Proteomes" id="UP000249340">
    <property type="component" value="Chromosome"/>
</dbReference>
<dbReference type="AlphaFoldDB" id="A0A345SRD0"/>
<accession>A0A345SRD0</accession>
<evidence type="ECO:0000313" key="2">
    <source>
        <dbReference type="Proteomes" id="UP000249340"/>
    </source>
</evidence>
<dbReference type="OrthoDB" id="7478453at2"/>
<keyword evidence="2" id="KW-1185">Reference proteome</keyword>
<protein>
    <submittedName>
        <fullName evidence="1">Uncharacterized protein</fullName>
    </submittedName>
</protein>
<reference evidence="2" key="1">
    <citation type="submission" date="2018-07" db="EMBL/GenBank/DDBJ databases">
        <title>Streptacidiphilus bronchialis DSM 106435 chromosome.</title>
        <authorList>
            <person name="Batra D."/>
            <person name="Gulvik C.A."/>
        </authorList>
    </citation>
    <scope>NUCLEOTIDE SEQUENCE [LARGE SCALE GENOMIC DNA]</scope>
    <source>
        <strain evidence="2">DSM 106435</strain>
    </source>
</reference>